<dbReference type="AlphaFoldDB" id="A0A654DSF2"/>
<dbReference type="EMBL" id="CABWMV010000028">
    <property type="protein sequence ID" value="VXD08413.1"/>
    <property type="molecule type" value="Genomic_DNA"/>
</dbReference>
<keyword evidence="2" id="KW-0812">Transmembrane</keyword>
<proteinExistence type="predicted"/>
<name>A0A654DSF2_SPHMU</name>
<organism evidence="3 4">
    <name type="scientific">Sphingobacterium multivorum</name>
    <dbReference type="NCBI Taxonomy" id="28454"/>
    <lineage>
        <taxon>Bacteria</taxon>
        <taxon>Pseudomonadati</taxon>
        <taxon>Bacteroidota</taxon>
        <taxon>Sphingobacteriia</taxon>
        <taxon>Sphingobacteriales</taxon>
        <taxon>Sphingobacteriaceae</taxon>
        <taxon>Sphingobacterium</taxon>
    </lineage>
</organism>
<sequence>MLACNPLKTEQQELLRGKRLKNFSNEAIQGLFFLKKEFMAHLEVKPRNGAPKWLWILLSLIALGLVVYFVNRNNTDDRLPESTPDTSINSTAPQRDTL</sequence>
<evidence type="ECO:0000313" key="3">
    <source>
        <dbReference type="EMBL" id="VXD08413.1"/>
    </source>
</evidence>
<evidence type="ECO:0000256" key="2">
    <source>
        <dbReference type="SAM" id="Phobius"/>
    </source>
</evidence>
<evidence type="ECO:0000256" key="1">
    <source>
        <dbReference type="SAM" id="MobiDB-lite"/>
    </source>
</evidence>
<keyword evidence="2" id="KW-1133">Transmembrane helix</keyword>
<evidence type="ECO:0000313" key="4">
    <source>
        <dbReference type="Proteomes" id="UP000432350"/>
    </source>
</evidence>
<gene>
    <name evidence="3" type="ORF">SPHINGO8BC_90523</name>
</gene>
<feature type="region of interest" description="Disordered" evidence="1">
    <location>
        <begin position="75"/>
        <end position="98"/>
    </location>
</feature>
<dbReference type="Proteomes" id="UP000432350">
    <property type="component" value="Unassembled WGS sequence"/>
</dbReference>
<feature type="compositionally biased region" description="Polar residues" evidence="1">
    <location>
        <begin position="83"/>
        <end position="98"/>
    </location>
</feature>
<accession>A0A654DSF2</accession>
<feature type="transmembrane region" description="Helical" evidence="2">
    <location>
        <begin position="53"/>
        <end position="70"/>
    </location>
</feature>
<reference evidence="3 4" key="1">
    <citation type="submission" date="2019-10" db="EMBL/GenBank/DDBJ databases">
        <authorList>
            <person name="Karimi E."/>
        </authorList>
    </citation>
    <scope>NUCLEOTIDE SEQUENCE [LARGE SCALE GENOMIC DNA]</scope>
    <source>
        <strain evidence="3">Sphingobacterium sp. 8BC</strain>
    </source>
</reference>
<keyword evidence="2" id="KW-0472">Membrane</keyword>
<protein>
    <submittedName>
        <fullName evidence="3">Uncharacterized protein</fullName>
    </submittedName>
</protein>